<feature type="transmembrane region" description="Helical" evidence="6">
    <location>
        <begin position="335"/>
        <end position="359"/>
    </location>
</feature>
<feature type="transmembrane region" description="Helical" evidence="6">
    <location>
        <begin position="89"/>
        <end position="108"/>
    </location>
</feature>
<proteinExistence type="predicted"/>
<evidence type="ECO:0000256" key="5">
    <source>
        <dbReference type="ARBA" id="ARBA00023136"/>
    </source>
</evidence>
<evidence type="ECO:0000256" key="2">
    <source>
        <dbReference type="ARBA" id="ARBA00022448"/>
    </source>
</evidence>
<dbReference type="Proteomes" id="UP000287171">
    <property type="component" value="Unassembled WGS sequence"/>
</dbReference>
<feature type="transmembrane region" description="Helical" evidence="6">
    <location>
        <begin position="403"/>
        <end position="427"/>
    </location>
</feature>
<dbReference type="CDD" id="cd17328">
    <property type="entry name" value="MFS_spinster_like"/>
    <property type="match status" value="1"/>
</dbReference>
<dbReference type="PANTHER" id="PTHR23505">
    <property type="entry name" value="SPINSTER"/>
    <property type="match status" value="1"/>
</dbReference>
<dbReference type="Pfam" id="PF07690">
    <property type="entry name" value="MFS_1"/>
    <property type="match status" value="1"/>
</dbReference>
<dbReference type="PROSITE" id="PS50850">
    <property type="entry name" value="MFS"/>
    <property type="match status" value="1"/>
</dbReference>
<evidence type="ECO:0000313" key="9">
    <source>
        <dbReference type="Proteomes" id="UP000287171"/>
    </source>
</evidence>
<gene>
    <name evidence="8" type="ORF">KDA_36980</name>
</gene>
<feature type="transmembrane region" description="Helical" evidence="6">
    <location>
        <begin position="120"/>
        <end position="140"/>
    </location>
</feature>
<organism evidence="8 9">
    <name type="scientific">Dictyobacter alpinus</name>
    <dbReference type="NCBI Taxonomy" id="2014873"/>
    <lineage>
        <taxon>Bacteria</taxon>
        <taxon>Bacillati</taxon>
        <taxon>Chloroflexota</taxon>
        <taxon>Ktedonobacteria</taxon>
        <taxon>Ktedonobacterales</taxon>
        <taxon>Dictyobacteraceae</taxon>
        <taxon>Dictyobacter</taxon>
    </lineage>
</organism>
<keyword evidence="5 6" id="KW-0472">Membrane</keyword>
<comment type="caution">
    <text evidence="8">The sequence shown here is derived from an EMBL/GenBank/DDBJ whole genome shotgun (WGS) entry which is preliminary data.</text>
</comment>
<feature type="transmembrane region" description="Helical" evidence="6">
    <location>
        <begin position="176"/>
        <end position="198"/>
    </location>
</feature>
<reference evidence="9" key="1">
    <citation type="submission" date="2018-12" db="EMBL/GenBank/DDBJ databases">
        <title>Tengunoibacter tsumagoiensis gen. nov., sp. nov., Dictyobacter kobayashii sp. nov., D. alpinus sp. nov., and D. joshuensis sp. nov. and description of Dictyobacteraceae fam. nov. within the order Ktedonobacterales isolated from Tengu-no-mugimeshi.</title>
        <authorList>
            <person name="Wang C.M."/>
            <person name="Zheng Y."/>
            <person name="Sakai Y."/>
            <person name="Toyoda A."/>
            <person name="Minakuchi Y."/>
            <person name="Abe K."/>
            <person name="Yokota A."/>
            <person name="Yabe S."/>
        </authorList>
    </citation>
    <scope>NUCLEOTIDE SEQUENCE [LARGE SCALE GENOMIC DNA]</scope>
    <source>
        <strain evidence="9">Uno16</strain>
    </source>
</reference>
<feature type="transmembrane region" description="Helical" evidence="6">
    <location>
        <begin position="240"/>
        <end position="261"/>
    </location>
</feature>
<dbReference type="InterPro" id="IPR000849">
    <property type="entry name" value="Sugar_P_transporter"/>
</dbReference>
<dbReference type="AlphaFoldDB" id="A0A402BA01"/>
<evidence type="ECO:0000256" key="6">
    <source>
        <dbReference type="SAM" id="Phobius"/>
    </source>
</evidence>
<name>A0A402BA01_9CHLR</name>
<dbReference type="InterPro" id="IPR020846">
    <property type="entry name" value="MFS_dom"/>
</dbReference>
<feature type="transmembrane region" description="Helical" evidence="6">
    <location>
        <begin position="371"/>
        <end position="391"/>
    </location>
</feature>
<keyword evidence="3 6" id="KW-0812">Transmembrane</keyword>
<keyword evidence="4 6" id="KW-1133">Transmembrane helix</keyword>
<keyword evidence="2" id="KW-0813">Transport</keyword>
<dbReference type="RefSeq" id="WP_126628458.1">
    <property type="nucleotide sequence ID" value="NZ_BIFT01000001.1"/>
</dbReference>
<dbReference type="InterPro" id="IPR036259">
    <property type="entry name" value="MFS_trans_sf"/>
</dbReference>
<evidence type="ECO:0000256" key="1">
    <source>
        <dbReference type="ARBA" id="ARBA00004651"/>
    </source>
</evidence>
<dbReference type="PIRSF" id="PIRSF002808">
    <property type="entry name" value="Hexose_phosphate_transp"/>
    <property type="match status" value="1"/>
</dbReference>
<feature type="transmembrane region" description="Helical" evidence="6">
    <location>
        <begin position="273"/>
        <end position="299"/>
    </location>
</feature>
<dbReference type="InterPro" id="IPR044770">
    <property type="entry name" value="MFS_spinster-like"/>
</dbReference>
<feature type="domain" description="Major facilitator superfamily (MFS) profile" evidence="7">
    <location>
        <begin position="24"/>
        <end position="435"/>
    </location>
</feature>
<evidence type="ECO:0000259" key="7">
    <source>
        <dbReference type="PROSITE" id="PS50850"/>
    </source>
</evidence>
<evidence type="ECO:0000256" key="3">
    <source>
        <dbReference type="ARBA" id="ARBA00022692"/>
    </source>
</evidence>
<feature type="transmembrane region" description="Helical" evidence="6">
    <location>
        <begin position="147"/>
        <end position="170"/>
    </location>
</feature>
<dbReference type="GO" id="GO:0022857">
    <property type="term" value="F:transmembrane transporter activity"/>
    <property type="evidence" value="ECO:0007669"/>
    <property type="project" value="InterPro"/>
</dbReference>
<dbReference type="Gene3D" id="1.20.1250.20">
    <property type="entry name" value="MFS general substrate transporter like domains"/>
    <property type="match status" value="1"/>
</dbReference>
<dbReference type="EMBL" id="BIFT01000001">
    <property type="protein sequence ID" value="GCE28214.1"/>
    <property type="molecule type" value="Genomic_DNA"/>
</dbReference>
<evidence type="ECO:0000313" key="8">
    <source>
        <dbReference type="EMBL" id="GCE28214.1"/>
    </source>
</evidence>
<feature type="transmembrane region" description="Helical" evidence="6">
    <location>
        <begin position="311"/>
        <end position="329"/>
    </location>
</feature>
<feature type="transmembrane region" description="Helical" evidence="6">
    <location>
        <begin position="61"/>
        <end position="82"/>
    </location>
</feature>
<sequence length="445" mass="47752">MNTATPSVQRKYFTKPTPTQARFAFVILLIINILNYTDRSVLAAVQILIQKEFGLTDIELGLLNSSFLFIYGLSTLPIGIWADRGVRKNIVAICVTLWSIATALSGMTHNFIQIFLTRSVLGIGEAGYAPASVSLIGDYFHKEKRGLMLSIWSIGNLIGTAIGLIVGGIIAEALGWRWVFYVVGIPGLLAAFFIWRAVEPKRGAFDREGDNSSNDAAAAHGSIGGNILQVIRQLLKTPTYWVLVAAFICSFFIIGAALSWVPTFLSREFGLSISQAGTISGGVLAGGSLVGTLIGGWLSDFLQRKMPEGRMIITTIAFLTGAPLTWVALSMHQLAAFIAVFSFAIICLSLCLGPIQAIIQDITLPEIRSTAVGLALLLGHLLGDAASPLIVGLISDSTHSLGFALQITGPTCLLLAGLICVIGVKTVPKDMEKMRKHLNEEYNAS</sequence>
<dbReference type="SUPFAM" id="SSF103473">
    <property type="entry name" value="MFS general substrate transporter"/>
    <property type="match status" value="1"/>
</dbReference>
<dbReference type="OrthoDB" id="142423at2"/>
<accession>A0A402BA01</accession>
<protein>
    <submittedName>
        <fullName evidence="8">MFS transporter</fullName>
    </submittedName>
</protein>
<keyword evidence="9" id="KW-1185">Reference proteome</keyword>
<dbReference type="PANTHER" id="PTHR23505:SF79">
    <property type="entry name" value="PROTEIN SPINSTER"/>
    <property type="match status" value="1"/>
</dbReference>
<dbReference type="GO" id="GO:0005886">
    <property type="term" value="C:plasma membrane"/>
    <property type="evidence" value="ECO:0007669"/>
    <property type="project" value="UniProtKB-SubCell"/>
</dbReference>
<comment type="subcellular location">
    <subcellularLocation>
        <location evidence="1">Cell membrane</location>
        <topology evidence="1">Multi-pass membrane protein</topology>
    </subcellularLocation>
</comment>
<dbReference type="InterPro" id="IPR011701">
    <property type="entry name" value="MFS"/>
</dbReference>
<feature type="transmembrane region" description="Helical" evidence="6">
    <location>
        <begin position="21"/>
        <end position="49"/>
    </location>
</feature>
<evidence type="ECO:0000256" key="4">
    <source>
        <dbReference type="ARBA" id="ARBA00022989"/>
    </source>
</evidence>